<dbReference type="Proteomes" id="UP000199093">
    <property type="component" value="Unassembled WGS sequence"/>
</dbReference>
<organism evidence="2 3">
    <name type="scientific">Salipiger marinus</name>
    <dbReference type="NCBI Taxonomy" id="555512"/>
    <lineage>
        <taxon>Bacteria</taxon>
        <taxon>Pseudomonadati</taxon>
        <taxon>Pseudomonadota</taxon>
        <taxon>Alphaproteobacteria</taxon>
        <taxon>Rhodobacterales</taxon>
        <taxon>Roseobacteraceae</taxon>
        <taxon>Salipiger</taxon>
    </lineage>
</organism>
<protein>
    <submittedName>
        <fullName evidence="2">Lysophospholipase L1</fullName>
    </submittedName>
</protein>
<dbReference type="CDD" id="cd01839">
    <property type="entry name" value="SGNH_arylesterase_like"/>
    <property type="match status" value="1"/>
</dbReference>
<sequence>MGSILCYGDSNTHGTLPMAAPGLLERHPRGARWPEVMARLLGPEAEVIAEGLPGRTTVHEDVVEGGERNGLKVLPALLQSHCPVSLLVLMLGTNDLKPRFSVTALEIARSVERLVLLARTEGVVERVLVVSPVPVRECGTLSGVFAGAEARQRGLEAHLRAMAERQGCGFLEAGAHVTVSPRDGVHWDEAAHQSFGAVMAEAVAAELGRSA</sequence>
<evidence type="ECO:0000313" key="3">
    <source>
        <dbReference type="Proteomes" id="UP000199093"/>
    </source>
</evidence>
<accession>A0A1G8N810</accession>
<name>A0A1G8N810_9RHOB</name>
<dbReference type="Gene3D" id="3.40.50.1110">
    <property type="entry name" value="SGNH hydrolase"/>
    <property type="match status" value="1"/>
</dbReference>
<dbReference type="GO" id="GO:0016788">
    <property type="term" value="F:hydrolase activity, acting on ester bonds"/>
    <property type="evidence" value="ECO:0007669"/>
    <property type="project" value="UniProtKB-ARBA"/>
</dbReference>
<evidence type="ECO:0000259" key="1">
    <source>
        <dbReference type="Pfam" id="PF13472"/>
    </source>
</evidence>
<evidence type="ECO:0000313" key="2">
    <source>
        <dbReference type="EMBL" id="SDI76342.1"/>
    </source>
</evidence>
<feature type="domain" description="SGNH hydrolase-type esterase" evidence="1">
    <location>
        <begin position="6"/>
        <end position="192"/>
    </location>
</feature>
<dbReference type="RefSeq" id="WP_089847411.1">
    <property type="nucleotide sequence ID" value="NZ_FNEJ01000009.1"/>
</dbReference>
<dbReference type="AlphaFoldDB" id="A0A1G8N810"/>
<dbReference type="PANTHER" id="PTHR30383:SF29">
    <property type="entry name" value="SGNH HYDROLASE-TYPE ESTERASE DOMAIN-CONTAINING PROTEIN"/>
    <property type="match status" value="1"/>
</dbReference>
<dbReference type="STRING" id="555512.SAMN04487993_1009209"/>
<dbReference type="SUPFAM" id="SSF52266">
    <property type="entry name" value="SGNH hydrolase"/>
    <property type="match status" value="1"/>
</dbReference>
<dbReference type="Pfam" id="PF13472">
    <property type="entry name" value="Lipase_GDSL_2"/>
    <property type="match status" value="1"/>
</dbReference>
<reference evidence="2 3" key="1">
    <citation type="submission" date="2016-10" db="EMBL/GenBank/DDBJ databases">
        <authorList>
            <person name="de Groot N.N."/>
        </authorList>
    </citation>
    <scope>NUCLEOTIDE SEQUENCE [LARGE SCALE GENOMIC DNA]</scope>
    <source>
        <strain evidence="2 3">DSM 26424</strain>
    </source>
</reference>
<dbReference type="PANTHER" id="PTHR30383">
    <property type="entry name" value="THIOESTERASE 1/PROTEASE 1/LYSOPHOSPHOLIPASE L1"/>
    <property type="match status" value="1"/>
</dbReference>
<proteinExistence type="predicted"/>
<dbReference type="InterPro" id="IPR036514">
    <property type="entry name" value="SGNH_hydro_sf"/>
</dbReference>
<dbReference type="InterPro" id="IPR013830">
    <property type="entry name" value="SGNH_hydro"/>
</dbReference>
<dbReference type="OrthoDB" id="164654at2"/>
<dbReference type="EMBL" id="FNEJ01000009">
    <property type="protein sequence ID" value="SDI76342.1"/>
    <property type="molecule type" value="Genomic_DNA"/>
</dbReference>
<gene>
    <name evidence="2" type="ORF">SAMN04487993_1009209</name>
</gene>
<keyword evidence="3" id="KW-1185">Reference proteome</keyword>
<dbReference type="InterPro" id="IPR051532">
    <property type="entry name" value="Ester_Hydrolysis_Enzymes"/>
</dbReference>